<name>A0A139HNE4_9PEZI</name>
<dbReference type="AlphaFoldDB" id="A0A139HNE4"/>
<dbReference type="Proteomes" id="UP000070133">
    <property type="component" value="Unassembled WGS sequence"/>
</dbReference>
<reference evidence="2 3" key="1">
    <citation type="submission" date="2015-07" db="EMBL/GenBank/DDBJ databases">
        <title>Comparative genomics of the Sigatoka disease complex on banana suggests a link between parallel evolutionary changes in Pseudocercospora fijiensis and Pseudocercospora eumusae and increased virulence on the banana host.</title>
        <authorList>
            <person name="Chang T.-C."/>
            <person name="Salvucci A."/>
            <person name="Crous P.W."/>
            <person name="Stergiopoulos I."/>
        </authorList>
    </citation>
    <scope>NUCLEOTIDE SEQUENCE [LARGE SCALE GENOMIC DNA]</scope>
    <source>
        <strain evidence="2 3">CBS 114824</strain>
    </source>
</reference>
<evidence type="ECO:0000313" key="3">
    <source>
        <dbReference type="Proteomes" id="UP000070133"/>
    </source>
</evidence>
<protein>
    <submittedName>
        <fullName evidence="2">Uncharacterized protein</fullName>
    </submittedName>
</protein>
<feature type="transmembrane region" description="Helical" evidence="1">
    <location>
        <begin position="17"/>
        <end position="36"/>
    </location>
</feature>
<proteinExistence type="predicted"/>
<keyword evidence="1" id="KW-1133">Transmembrane helix</keyword>
<accession>A0A139HNE4</accession>
<dbReference type="EMBL" id="LFZN01000025">
    <property type="protein sequence ID" value="KXT04001.1"/>
    <property type="molecule type" value="Genomic_DNA"/>
</dbReference>
<keyword evidence="3" id="KW-1185">Reference proteome</keyword>
<gene>
    <name evidence="2" type="ORF">AC578_9266</name>
</gene>
<evidence type="ECO:0000256" key="1">
    <source>
        <dbReference type="SAM" id="Phobius"/>
    </source>
</evidence>
<sequence length="157" mass="17318">MTTLSGSTSLRQSRSKAILISVTLVCGCTTAFVYGLCPSQVLDITLAMHRDSSVAITREYRMPTMTGEIEPLEIPFKKSAQIIALWDIIQATIAWWQSHSNAVFGSEAHPQLTDEQDEVRLIGISSLSIGFRLSVLEQQPLPQNCGVDSVLQHWMLG</sequence>
<evidence type="ECO:0000313" key="2">
    <source>
        <dbReference type="EMBL" id="KXT04001.1"/>
    </source>
</evidence>
<keyword evidence="1" id="KW-0472">Membrane</keyword>
<keyword evidence="1" id="KW-0812">Transmembrane</keyword>
<comment type="caution">
    <text evidence="2">The sequence shown here is derived from an EMBL/GenBank/DDBJ whole genome shotgun (WGS) entry which is preliminary data.</text>
</comment>
<organism evidence="2 3">
    <name type="scientific">Pseudocercospora eumusae</name>
    <dbReference type="NCBI Taxonomy" id="321146"/>
    <lineage>
        <taxon>Eukaryota</taxon>
        <taxon>Fungi</taxon>
        <taxon>Dikarya</taxon>
        <taxon>Ascomycota</taxon>
        <taxon>Pezizomycotina</taxon>
        <taxon>Dothideomycetes</taxon>
        <taxon>Dothideomycetidae</taxon>
        <taxon>Mycosphaerellales</taxon>
        <taxon>Mycosphaerellaceae</taxon>
        <taxon>Pseudocercospora</taxon>
    </lineage>
</organism>